<dbReference type="GO" id="GO:0005886">
    <property type="term" value="C:plasma membrane"/>
    <property type="evidence" value="ECO:0007669"/>
    <property type="project" value="UniProtKB-SubCell"/>
</dbReference>
<evidence type="ECO:0000313" key="3">
    <source>
        <dbReference type="EMBL" id="GAI26805.1"/>
    </source>
</evidence>
<accession>X1NJ24</accession>
<keyword evidence="1" id="KW-0812">Transmembrane</keyword>
<gene>
    <name evidence="3" type="ORF">S06H3_35927</name>
</gene>
<protein>
    <recommendedName>
        <fullName evidence="2">Oligopeptide transport permease C-like N-terminal domain-containing protein</fullName>
    </recommendedName>
</protein>
<dbReference type="EMBL" id="BARV01021713">
    <property type="protein sequence ID" value="GAI26805.1"/>
    <property type="molecule type" value="Genomic_DNA"/>
</dbReference>
<proteinExistence type="predicted"/>
<keyword evidence="1" id="KW-1133">Transmembrane helix</keyword>
<feature type="non-terminal residue" evidence="3">
    <location>
        <position position="1"/>
    </location>
</feature>
<keyword evidence="1" id="KW-0472">Membrane</keyword>
<dbReference type="InterPro" id="IPR025966">
    <property type="entry name" value="OppC_N"/>
</dbReference>
<dbReference type="Pfam" id="PF12911">
    <property type="entry name" value="OppC_N"/>
    <property type="match status" value="1"/>
</dbReference>
<evidence type="ECO:0000256" key="1">
    <source>
        <dbReference type="SAM" id="Phobius"/>
    </source>
</evidence>
<organism evidence="3">
    <name type="scientific">marine sediment metagenome</name>
    <dbReference type="NCBI Taxonomy" id="412755"/>
    <lineage>
        <taxon>unclassified sequences</taxon>
        <taxon>metagenomes</taxon>
        <taxon>ecological metagenomes</taxon>
    </lineage>
</organism>
<dbReference type="AlphaFoldDB" id="X1NJ24"/>
<comment type="caution">
    <text evidence="3">The sequence shown here is derived from an EMBL/GenBank/DDBJ whole genome shotgun (WGS) entry which is preliminary data.</text>
</comment>
<name>X1NJ24_9ZZZZ</name>
<sequence>HSFLVGFLIRLVKEKPLGMVGGIITLLLLLTGVFADFIAPFGINEPWGLNRRRLGQPLD</sequence>
<feature type="transmembrane region" description="Helical" evidence="1">
    <location>
        <begin position="20"/>
        <end position="43"/>
    </location>
</feature>
<evidence type="ECO:0000259" key="2">
    <source>
        <dbReference type="Pfam" id="PF12911"/>
    </source>
</evidence>
<feature type="domain" description="Oligopeptide transport permease C-like N-terminal" evidence="2">
    <location>
        <begin position="13"/>
        <end position="44"/>
    </location>
</feature>
<reference evidence="3" key="1">
    <citation type="journal article" date="2014" name="Front. Microbiol.">
        <title>High frequency of phylogenetically diverse reductive dehalogenase-homologous genes in deep subseafloor sedimentary metagenomes.</title>
        <authorList>
            <person name="Kawai M."/>
            <person name="Futagami T."/>
            <person name="Toyoda A."/>
            <person name="Takaki Y."/>
            <person name="Nishi S."/>
            <person name="Hori S."/>
            <person name="Arai W."/>
            <person name="Tsubouchi T."/>
            <person name="Morono Y."/>
            <person name="Uchiyama I."/>
            <person name="Ito T."/>
            <person name="Fujiyama A."/>
            <person name="Inagaki F."/>
            <person name="Takami H."/>
        </authorList>
    </citation>
    <scope>NUCLEOTIDE SEQUENCE</scope>
    <source>
        <strain evidence="3">Expedition CK06-06</strain>
    </source>
</reference>